<feature type="transmembrane region" description="Helical" evidence="1">
    <location>
        <begin position="124"/>
        <end position="144"/>
    </location>
</feature>
<dbReference type="PANTHER" id="PTHR40465:SF1">
    <property type="entry name" value="DUF6534 DOMAIN-CONTAINING PROTEIN"/>
    <property type="match status" value="1"/>
</dbReference>
<keyword evidence="1" id="KW-0812">Transmembrane</keyword>
<evidence type="ECO:0000313" key="4">
    <source>
        <dbReference type="Proteomes" id="UP000467700"/>
    </source>
</evidence>
<evidence type="ECO:0000259" key="2">
    <source>
        <dbReference type="Pfam" id="PF20152"/>
    </source>
</evidence>
<sequence length="323" mass="35987">MAWANPVSIKGPAEFTHGWLLVGCTLNILLLGVTFVQVYMYYNEYKGDRPWLKILIAFIMFLDVVNSATLSAFLYRSLIIFFGNNEALTIGEWMLGTGAWTTAVIASAVQSVFAWRIYLLTKKWIYLAIIWFLAITGTAAGIATAVQTGIPLPFSELRDTEATVTAWLASEVAADIIITSVLHKHKTGLERSDMVIDRIIRATLQTGLLTMIVASLDLFFFLFDSTGTHFMFTFLPKLYANSLLSSLNSRSGWKFGGISHAGVGTNQGITTSWVERQLRVSVLPSQVEALGEASRIRFELQEPRREVEVVETVRGRPHPMLQV</sequence>
<dbReference type="InterPro" id="IPR045339">
    <property type="entry name" value="DUF6534"/>
</dbReference>
<keyword evidence="4" id="KW-1185">Reference proteome</keyword>
<dbReference type="EMBL" id="CACVBS010000052">
    <property type="protein sequence ID" value="CAA7266024.1"/>
    <property type="molecule type" value="Genomic_DNA"/>
</dbReference>
<comment type="caution">
    <text evidence="3">The sequence shown here is derived from an EMBL/GenBank/DDBJ whole genome shotgun (WGS) entry which is preliminary data.</text>
</comment>
<evidence type="ECO:0000313" key="3">
    <source>
        <dbReference type="EMBL" id="CAA7266024.1"/>
    </source>
</evidence>
<accession>A0A8S0VXC9</accession>
<gene>
    <name evidence="3" type="ORF">AAE3_LOCUS8320</name>
</gene>
<feature type="domain" description="DUF6534" evidence="2">
    <location>
        <begin position="172"/>
        <end position="251"/>
    </location>
</feature>
<dbReference type="PANTHER" id="PTHR40465">
    <property type="entry name" value="CHROMOSOME 1, WHOLE GENOME SHOTGUN SEQUENCE"/>
    <property type="match status" value="1"/>
</dbReference>
<feature type="transmembrane region" description="Helical" evidence="1">
    <location>
        <begin position="20"/>
        <end position="42"/>
    </location>
</feature>
<feature type="transmembrane region" description="Helical" evidence="1">
    <location>
        <begin position="202"/>
        <end position="223"/>
    </location>
</feature>
<dbReference type="Proteomes" id="UP000467700">
    <property type="component" value="Unassembled WGS sequence"/>
</dbReference>
<feature type="transmembrane region" description="Helical" evidence="1">
    <location>
        <begin position="54"/>
        <end position="75"/>
    </location>
</feature>
<dbReference type="AlphaFoldDB" id="A0A8S0VXC9"/>
<dbReference type="OrthoDB" id="2535105at2759"/>
<keyword evidence="1" id="KW-1133">Transmembrane helix</keyword>
<protein>
    <recommendedName>
        <fullName evidence="2">DUF6534 domain-containing protein</fullName>
    </recommendedName>
</protein>
<keyword evidence="1" id="KW-0472">Membrane</keyword>
<dbReference type="Pfam" id="PF20152">
    <property type="entry name" value="DUF6534"/>
    <property type="match status" value="1"/>
</dbReference>
<proteinExistence type="predicted"/>
<reference evidence="3 4" key="1">
    <citation type="submission" date="2020-01" db="EMBL/GenBank/DDBJ databases">
        <authorList>
            <person name="Gupta K D."/>
        </authorList>
    </citation>
    <scope>NUCLEOTIDE SEQUENCE [LARGE SCALE GENOMIC DNA]</scope>
</reference>
<organism evidence="3 4">
    <name type="scientific">Cyclocybe aegerita</name>
    <name type="common">Black poplar mushroom</name>
    <name type="synonym">Agrocybe aegerita</name>
    <dbReference type="NCBI Taxonomy" id="1973307"/>
    <lineage>
        <taxon>Eukaryota</taxon>
        <taxon>Fungi</taxon>
        <taxon>Dikarya</taxon>
        <taxon>Basidiomycota</taxon>
        <taxon>Agaricomycotina</taxon>
        <taxon>Agaricomycetes</taxon>
        <taxon>Agaricomycetidae</taxon>
        <taxon>Agaricales</taxon>
        <taxon>Agaricineae</taxon>
        <taxon>Bolbitiaceae</taxon>
        <taxon>Cyclocybe</taxon>
    </lineage>
</organism>
<feature type="transmembrane region" description="Helical" evidence="1">
    <location>
        <begin position="95"/>
        <end position="117"/>
    </location>
</feature>
<feature type="transmembrane region" description="Helical" evidence="1">
    <location>
        <begin position="164"/>
        <end position="182"/>
    </location>
</feature>
<evidence type="ECO:0000256" key="1">
    <source>
        <dbReference type="SAM" id="Phobius"/>
    </source>
</evidence>
<name>A0A8S0VXC9_CYCAE</name>